<evidence type="ECO:0008006" key="3">
    <source>
        <dbReference type="Google" id="ProtNLM"/>
    </source>
</evidence>
<evidence type="ECO:0000313" key="2">
    <source>
        <dbReference type="Proteomes" id="UP001355206"/>
    </source>
</evidence>
<dbReference type="Proteomes" id="UP001355206">
    <property type="component" value="Unassembled WGS sequence"/>
</dbReference>
<gene>
    <name evidence="1" type="ORF">MOTC310_14095</name>
</gene>
<protein>
    <recommendedName>
        <fullName evidence="3">XRE family transcriptional regulator</fullName>
    </recommendedName>
</protein>
<evidence type="ECO:0000313" key="1">
    <source>
        <dbReference type="EMBL" id="MEE7491532.1"/>
    </source>
</evidence>
<organism evidence="1 2">
    <name type="scientific">Methylobacterium oryzae</name>
    <dbReference type="NCBI Taxonomy" id="334852"/>
    <lineage>
        <taxon>Bacteria</taxon>
        <taxon>Pseudomonadati</taxon>
        <taxon>Pseudomonadota</taxon>
        <taxon>Alphaproteobacteria</taxon>
        <taxon>Hyphomicrobiales</taxon>
        <taxon>Methylobacteriaceae</taxon>
        <taxon>Methylobacterium</taxon>
    </lineage>
</organism>
<dbReference type="RefSeq" id="WP_331302204.1">
    <property type="nucleotide sequence ID" value="NZ_MLCA01000006.1"/>
</dbReference>
<reference evidence="1 2" key="1">
    <citation type="journal article" date="2012" name="Genet. Mol. Biol.">
        <title>Analysis of 16S rRNA and mxaF genes revealing insights into Methylobacterium niche-specific plant association.</title>
        <authorList>
            <person name="Dourado M.N."/>
            <person name="Andreote F.D."/>
            <person name="Dini-Andreote F."/>
            <person name="Conti R."/>
            <person name="Araujo J.M."/>
            <person name="Araujo W.L."/>
        </authorList>
    </citation>
    <scope>NUCLEOTIDE SEQUENCE [LARGE SCALE GENOMIC DNA]</scope>
    <source>
        <strain evidence="1 2">TC3-10</strain>
    </source>
</reference>
<comment type="caution">
    <text evidence="1">The sequence shown here is derived from an EMBL/GenBank/DDBJ whole genome shotgun (WGS) entry which is preliminary data.</text>
</comment>
<name>A0ABU7TP16_9HYPH</name>
<accession>A0ABU7TP16</accession>
<sequence length="76" mass="8565">MTDDATPPTTRWLLERIAATLNVCPTYFLQTDRPDETAADEDARDCAEAAALFRAIKSPARRNAVLNLLREMIRET</sequence>
<dbReference type="EMBL" id="MLCA01000006">
    <property type="protein sequence ID" value="MEE7491532.1"/>
    <property type="molecule type" value="Genomic_DNA"/>
</dbReference>
<keyword evidence="2" id="KW-1185">Reference proteome</keyword>
<proteinExistence type="predicted"/>